<gene>
    <name evidence="1" type="ORF">HUT05_00430</name>
</gene>
<reference evidence="1 2" key="1">
    <citation type="submission" date="2020-06" db="EMBL/GenBank/DDBJ databases">
        <title>Genome mining for natural products.</title>
        <authorList>
            <person name="Zhang B."/>
            <person name="Shi J."/>
            <person name="Ge H."/>
        </authorList>
    </citation>
    <scope>NUCLEOTIDE SEQUENCE [LARGE SCALE GENOMIC DNA]</scope>
    <source>
        <strain evidence="1 2">NA02069</strain>
    </source>
</reference>
<dbReference type="Proteomes" id="UP000509418">
    <property type="component" value="Chromosome"/>
</dbReference>
<evidence type="ECO:0000313" key="1">
    <source>
        <dbReference type="EMBL" id="QKZ15920.1"/>
    </source>
</evidence>
<accession>A0A7I0Y8T9</accession>
<dbReference type="RefSeq" id="WP_176573639.1">
    <property type="nucleotide sequence ID" value="NZ_CBDRGH010000068.1"/>
</dbReference>
<proteinExistence type="predicted"/>
<keyword evidence="2" id="KW-1185">Reference proteome</keyword>
<dbReference type="EMBL" id="CP056041">
    <property type="protein sequence ID" value="QKZ15920.1"/>
    <property type="molecule type" value="Genomic_DNA"/>
</dbReference>
<organism evidence="1 2">
    <name type="scientific">Streptomyces chartreusis</name>
    <dbReference type="NCBI Taxonomy" id="1969"/>
    <lineage>
        <taxon>Bacteria</taxon>
        <taxon>Bacillati</taxon>
        <taxon>Actinomycetota</taxon>
        <taxon>Actinomycetes</taxon>
        <taxon>Kitasatosporales</taxon>
        <taxon>Streptomycetaceae</taxon>
        <taxon>Streptomyces</taxon>
    </lineage>
</organism>
<protein>
    <submittedName>
        <fullName evidence="1">Uncharacterized protein</fullName>
    </submittedName>
</protein>
<evidence type="ECO:0000313" key="2">
    <source>
        <dbReference type="Proteomes" id="UP000509418"/>
    </source>
</evidence>
<dbReference type="AlphaFoldDB" id="A0A7I0Y8T9"/>
<name>A0A7I0Y8T9_STRCX</name>
<sequence length="64" mass="7150">MLLQTPGDLLPGVDPDDLDPEDLEFVVEQAFDRYFETGGLFGEVEAAARLLDRVAEPVSTRWRA</sequence>